<dbReference type="Pfam" id="PF01476">
    <property type="entry name" value="LysM"/>
    <property type="match status" value="1"/>
</dbReference>
<dbReference type="SUPFAM" id="SSF51261">
    <property type="entry name" value="Duplicated hybrid motif"/>
    <property type="match status" value="1"/>
</dbReference>
<evidence type="ECO:0000313" key="4">
    <source>
        <dbReference type="EMBL" id="PLT47974.1"/>
    </source>
</evidence>
<feature type="domain" description="G5" evidence="2">
    <location>
        <begin position="256"/>
        <end position="336"/>
    </location>
</feature>
<dbReference type="PANTHER" id="PTHR21666">
    <property type="entry name" value="PEPTIDASE-RELATED"/>
    <property type="match status" value="1"/>
</dbReference>
<dbReference type="PROSITE" id="PS51109">
    <property type="entry name" value="G5"/>
    <property type="match status" value="1"/>
</dbReference>
<dbReference type="Gene3D" id="2.70.70.10">
    <property type="entry name" value="Glucose Permease (Domain IIA)"/>
    <property type="match status" value="1"/>
</dbReference>
<proteinExistence type="predicted"/>
<dbReference type="Pfam" id="PF01551">
    <property type="entry name" value="Peptidase_M23"/>
    <property type="match status" value="1"/>
</dbReference>
<keyword evidence="1" id="KW-0732">Signal</keyword>
<dbReference type="SMART" id="SM01208">
    <property type="entry name" value="G5"/>
    <property type="match status" value="1"/>
</dbReference>
<evidence type="ECO:0000256" key="1">
    <source>
        <dbReference type="ARBA" id="ARBA00022729"/>
    </source>
</evidence>
<dbReference type="GO" id="GO:0004222">
    <property type="term" value="F:metalloendopeptidase activity"/>
    <property type="evidence" value="ECO:0007669"/>
    <property type="project" value="TreeGrafter"/>
</dbReference>
<dbReference type="Pfam" id="PF07501">
    <property type="entry name" value="G5"/>
    <property type="match status" value="1"/>
</dbReference>
<dbReference type="InterPro" id="IPR036779">
    <property type="entry name" value="LysM_dom_sf"/>
</dbReference>
<dbReference type="InterPro" id="IPR050570">
    <property type="entry name" value="Cell_wall_metabolism_enzyme"/>
</dbReference>
<dbReference type="InterPro" id="IPR011098">
    <property type="entry name" value="G5_dom"/>
</dbReference>
<comment type="caution">
    <text evidence="4">The sequence shown here is derived from an EMBL/GenBank/DDBJ whole genome shotgun (WGS) entry which is preliminary data.</text>
</comment>
<organism evidence="4 5">
    <name type="scientific">Paenibacillus pasadenensis</name>
    <dbReference type="NCBI Taxonomy" id="217090"/>
    <lineage>
        <taxon>Bacteria</taxon>
        <taxon>Bacillati</taxon>
        <taxon>Bacillota</taxon>
        <taxon>Bacilli</taxon>
        <taxon>Bacillales</taxon>
        <taxon>Paenibacillaceae</taxon>
        <taxon>Paenibacillus</taxon>
    </lineage>
</organism>
<dbReference type="SUPFAM" id="SSF54106">
    <property type="entry name" value="LysM domain"/>
    <property type="match status" value="1"/>
</dbReference>
<dbReference type="InterPro" id="IPR018392">
    <property type="entry name" value="LysM"/>
</dbReference>
<keyword evidence="5" id="KW-1185">Reference proteome</keyword>
<dbReference type="PANTHER" id="PTHR21666:SF270">
    <property type="entry name" value="MUREIN HYDROLASE ACTIVATOR ENVC"/>
    <property type="match status" value="1"/>
</dbReference>
<evidence type="ECO:0000259" key="3">
    <source>
        <dbReference type="PROSITE" id="PS51782"/>
    </source>
</evidence>
<evidence type="ECO:0000313" key="5">
    <source>
        <dbReference type="Proteomes" id="UP000234789"/>
    </source>
</evidence>
<sequence>MIAAVAIAALAVAATIGTKHYINAHTFSYYKVLLDGQAVGTVEDPAQVDELLRSETAKLKETYPNLEMKLHAGAISYEEVREYKGAPETQAALDKLASSFTSTAVGTEVVVGGKVIGVVKNEETAQAVLKQLQDKYAPPSRMKSAQPQVTALSTAAKAPAAPVNRISGVKFAEKVEVGSAEIDPSEVLGQEQLLRLLSGGTETDAKYTVQAGDCVGCIAAKFDISPEVIYKNNPSIQDDLIKAGDVLDLTVQKPAINVVTTESQSEVITTEPQVIIQNKATLKKGESKVIQEGQAGSKRLTYSVVKQNGYKMSEDLVSIDVIAKSVPKIIVRGTKVVGEGSGTFSYPVSGARITSTYGTRWGRLHKGIDLVGASTIKAADEGVVEFAGTKSGYGNVVIVNHRNGYKTLYGHLRSISVRVGDTLERGEKLGVMGNTGRSTGTHLHFEIYKNGSLQNPLKYL</sequence>
<dbReference type="CDD" id="cd00118">
    <property type="entry name" value="LysM"/>
    <property type="match status" value="1"/>
</dbReference>
<dbReference type="InterPro" id="IPR011055">
    <property type="entry name" value="Dup_hybrid_motif"/>
</dbReference>
<protein>
    <submittedName>
        <fullName evidence="4">Membrane proteins related to metalloendopeptidase</fullName>
    </submittedName>
</protein>
<dbReference type="CDD" id="cd12797">
    <property type="entry name" value="M23_peptidase"/>
    <property type="match status" value="1"/>
</dbReference>
<dbReference type="Gene3D" id="2.20.230.10">
    <property type="entry name" value="Resuscitation-promoting factor rpfb"/>
    <property type="match status" value="1"/>
</dbReference>
<dbReference type="Proteomes" id="UP000234789">
    <property type="component" value="Unassembled WGS sequence"/>
</dbReference>
<dbReference type="RefSeq" id="WP_180968341.1">
    <property type="nucleotide sequence ID" value="NZ_NFEZ01000001.1"/>
</dbReference>
<feature type="domain" description="LysM" evidence="3">
    <location>
        <begin position="205"/>
        <end position="249"/>
    </location>
</feature>
<dbReference type="AlphaFoldDB" id="A0A2N5NCC1"/>
<dbReference type="PROSITE" id="PS51782">
    <property type="entry name" value="LYSM"/>
    <property type="match status" value="1"/>
</dbReference>
<dbReference type="EMBL" id="NFEZ01000001">
    <property type="protein sequence ID" value="PLT47974.1"/>
    <property type="molecule type" value="Genomic_DNA"/>
</dbReference>
<dbReference type="SMART" id="SM00257">
    <property type="entry name" value="LysM"/>
    <property type="match status" value="1"/>
</dbReference>
<name>A0A2N5NCC1_9BACL</name>
<dbReference type="InterPro" id="IPR016047">
    <property type="entry name" value="M23ase_b-sheet_dom"/>
</dbReference>
<reference evidence="4 5" key="1">
    <citation type="submission" date="2017-05" db="EMBL/GenBank/DDBJ databases">
        <title>Functional genome analysis of Paenibacillus pasadenensis strain R16: insights on endophytic life style and antifungal activity.</title>
        <authorList>
            <person name="Passera A."/>
            <person name="Marcolungo L."/>
            <person name="Casati P."/>
            <person name="Brasca M."/>
            <person name="Quaglino F."/>
            <person name="Delledonne M."/>
        </authorList>
    </citation>
    <scope>NUCLEOTIDE SEQUENCE [LARGE SCALE GENOMIC DNA]</scope>
    <source>
        <strain evidence="4 5">R16</strain>
    </source>
</reference>
<dbReference type="Gene3D" id="3.10.350.10">
    <property type="entry name" value="LysM domain"/>
    <property type="match status" value="1"/>
</dbReference>
<gene>
    <name evidence="4" type="ORF">B8V81_0106</name>
</gene>
<accession>A0A2N5NCC1</accession>
<evidence type="ECO:0000259" key="2">
    <source>
        <dbReference type="PROSITE" id="PS51109"/>
    </source>
</evidence>